<dbReference type="OrthoDB" id="9816539at2"/>
<protein>
    <recommendedName>
        <fullName evidence="3">SMI1/KNR4 family protein</fullName>
    </recommendedName>
</protein>
<dbReference type="AlphaFoldDB" id="A0A562UQ72"/>
<dbReference type="EMBL" id="VLLL01000010">
    <property type="protein sequence ID" value="TWJ07744.1"/>
    <property type="molecule type" value="Genomic_DNA"/>
</dbReference>
<accession>A0A562UQ72</accession>
<proteinExistence type="predicted"/>
<keyword evidence="2" id="KW-1185">Reference proteome</keyword>
<organism evidence="1 2">
    <name type="scientific">Stackebrandtia albiflava</name>
    <dbReference type="NCBI Taxonomy" id="406432"/>
    <lineage>
        <taxon>Bacteria</taxon>
        <taxon>Bacillati</taxon>
        <taxon>Actinomycetota</taxon>
        <taxon>Actinomycetes</taxon>
        <taxon>Glycomycetales</taxon>
        <taxon>Glycomycetaceae</taxon>
        <taxon>Stackebrandtia</taxon>
    </lineage>
</organism>
<comment type="caution">
    <text evidence="1">The sequence shown here is derived from an EMBL/GenBank/DDBJ whole genome shotgun (WGS) entry which is preliminary data.</text>
</comment>
<evidence type="ECO:0008006" key="3">
    <source>
        <dbReference type="Google" id="ProtNLM"/>
    </source>
</evidence>
<sequence>MNPLLRELSDVLCPGMRIPDEIRRLYDWIHANGAVNDSWGLLTGTLDAESDVSPACGIEFRAEGCVDLEHWFGTADPAVIRRVCVFAATGGDGSRAAFWLDDEGRQRIVHMGSGSGSTTVCLLGETPLDFLRLLAVGYQELCWSGAWSAPALDYDDEPVGTDTAYRRWLEAEFGVTVPQTGLEVATPVEMADTDPRDPFARWLLTVEG</sequence>
<reference evidence="1 2" key="1">
    <citation type="journal article" date="2013" name="Stand. Genomic Sci.">
        <title>Genomic Encyclopedia of Type Strains, Phase I: The one thousand microbial genomes (KMG-I) project.</title>
        <authorList>
            <person name="Kyrpides N.C."/>
            <person name="Woyke T."/>
            <person name="Eisen J.A."/>
            <person name="Garrity G."/>
            <person name="Lilburn T.G."/>
            <person name="Beck B.J."/>
            <person name="Whitman W.B."/>
            <person name="Hugenholtz P."/>
            <person name="Klenk H.P."/>
        </authorList>
    </citation>
    <scope>NUCLEOTIDE SEQUENCE [LARGE SCALE GENOMIC DNA]</scope>
    <source>
        <strain evidence="1 2">DSM 45044</strain>
    </source>
</reference>
<gene>
    <name evidence="1" type="ORF">LX16_4905</name>
</gene>
<evidence type="ECO:0000313" key="2">
    <source>
        <dbReference type="Proteomes" id="UP000321617"/>
    </source>
</evidence>
<dbReference type="Proteomes" id="UP000321617">
    <property type="component" value="Unassembled WGS sequence"/>
</dbReference>
<name>A0A562UQ72_9ACTN</name>
<dbReference type="RefSeq" id="WP_147143892.1">
    <property type="nucleotide sequence ID" value="NZ_BAABIJ010000006.1"/>
</dbReference>
<evidence type="ECO:0000313" key="1">
    <source>
        <dbReference type="EMBL" id="TWJ07744.1"/>
    </source>
</evidence>